<feature type="compositionally biased region" description="Basic and acidic residues" evidence="1">
    <location>
        <begin position="595"/>
        <end position="607"/>
    </location>
</feature>
<evidence type="ECO:0000256" key="1">
    <source>
        <dbReference type="SAM" id="MobiDB-lite"/>
    </source>
</evidence>
<protein>
    <submittedName>
        <fullName evidence="3">ULP_PROTEASE domain-containing protein</fullName>
    </submittedName>
</protein>
<feature type="compositionally biased region" description="Polar residues" evidence="1">
    <location>
        <begin position="659"/>
        <end position="668"/>
    </location>
</feature>
<proteinExistence type="predicted"/>
<dbReference type="STRING" id="1561998.A0A1I7TF05"/>
<evidence type="ECO:0000313" key="2">
    <source>
        <dbReference type="Proteomes" id="UP000095282"/>
    </source>
</evidence>
<feature type="region of interest" description="Disordered" evidence="1">
    <location>
        <begin position="622"/>
        <end position="809"/>
    </location>
</feature>
<feature type="region of interest" description="Disordered" evidence="1">
    <location>
        <begin position="83"/>
        <end position="164"/>
    </location>
</feature>
<reference evidence="3" key="1">
    <citation type="submission" date="2016-11" db="UniProtKB">
        <authorList>
            <consortium name="WormBaseParasite"/>
        </authorList>
    </citation>
    <scope>IDENTIFICATION</scope>
</reference>
<dbReference type="eggNOG" id="ENOG502TGH4">
    <property type="taxonomic scope" value="Eukaryota"/>
</dbReference>
<feature type="region of interest" description="Disordered" evidence="1">
    <location>
        <begin position="586"/>
        <end position="607"/>
    </location>
</feature>
<organism evidence="2 3">
    <name type="scientific">Caenorhabditis tropicalis</name>
    <dbReference type="NCBI Taxonomy" id="1561998"/>
    <lineage>
        <taxon>Eukaryota</taxon>
        <taxon>Metazoa</taxon>
        <taxon>Ecdysozoa</taxon>
        <taxon>Nematoda</taxon>
        <taxon>Chromadorea</taxon>
        <taxon>Rhabditida</taxon>
        <taxon>Rhabditina</taxon>
        <taxon>Rhabditomorpha</taxon>
        <taxon>Rhabditoidea</taxon>
        <taxon>Rhabditidae</taxon>
        <taxon>Peloderinae</taxon>
        <taxon>Caenorhabditis</taxon>
    </lineage>
</organism>
<feature type="compositionally biased region" description="Basic and acidic residues" evidence="1">
    <location>
        <begin position="622"/>
        <end position="639"/>
    </location>
</feature>
<dbReference type="AlphaFoldDB" id="A0A1I7TF05"/>
<feature type="compositionally biased region" description="Low complexity" evidence="1">
    <location>
        <begin position="454"/>
        <end position="471"/>
    </location>
</feature>
<feature type="region of interest" description="Disordered" evidence="1">
    <location>
        <begin position="224"/>
        <end position="264"/>
    </location>
</feature>
<feature type="region of interest" description="Disordered" evidence="1">
    <location>
        <begin position="31"/>
        <end position="71"/>
    </location>
</feature>
<feature type="compositionally biased region" description="Low complexity" evidence="1">
    <location>
        <begin position="146"/>
        <end position="160"/>
    </location>
</feature>
<feature type="compositionally biased region" description="Basic and acidic residues" evidence="1">
    <location>
        <begin position="40"/>
        <end position="51"/>
    </location>
</feature>
<evidence type="ECO:0000313" key="3">
    <source>
        <dbReference type="WBParaSite" id="Csp11.Scaffold596.g5293.t1"/>
    </source>
</evidence>
<keyword evidence="2" id="KW-1185">Reference proteome</keyword>
<feature type="region of interest" description="Disordered" evidence="1">
    <location>
        <begin position="453"/>
        <end position="476"/>
    </location>
</feature>
<feature type="compositionally biased region" description="Basic and acidic residues" evidence="1">
    <location>
        <begin position="733"/>
        <end position="748"/>
    </location>
</feature>
<feature type="compositionally biased region" description="Polar residues" evidence="1">
    <location>
        <begin position="108"/>
        <end position="120"/>
    </location>
</feature>
<dbReference type="WBParaSite" id="Csp11.Scaffold596.g5293.t1">
    <property type="protein sequence ID" value="Csp11.Scaffold596.g5293.t1"/>
    <property type="gene ID" value="Csp11.Scaffold596.g5293"/>
</dbReference>
<feature type="compositionally biased region" description="Low complexity" evidence="1">
    <location>
        <begin position="90"/>
        <end position="100"/>
    </location>
</feature>
<sequence>MSKIPVSKGGFKSWLSANDGTRSKSVLYEQKYQKHHDKIRNKENMSSDEKSPSSFVSMVNPIPTEEDFERFDADRRLRLKARDMRVAQRSASSSSRNSLSMTPELKETSPTNDQYFTPQRRTSDGLEDEFVTPTTSKKDRRRETRTPGSSKSTPVSTKPPRYVPSDYQSYYTSCLSRKIDDNFSKMENLVLSGQSLQEARNQVIAQSSREASYIDRSPRRSLRRTVGDGLGVNRSSSQPPPIASLNVLPRTSRPESPSTVNNKSIDTPILRTSYVDTLVSTHQVQIQYADQVAVGVERQMTKLESMKLLQNLAALSRSPSAEEARRKRVAAEALRKQVETKEQRDRKLEVVQDLKERIEKITNIQLSIHQLVSSQPFESDPYLTRILNSIDGWVYLPFHDFDIETAREKQALHKKMMATFLQFKNIASMHRKGSNLNKSLNTSRKSIAMKIHPSSDASTLTSSSLATNPLSKTKTREAATQVTARLAETAMTQTSPRRVGVERLDLSSLQKVNTSSQTTPKEVSIVTDATPLPIPTTPSLTKTEETSSIADIDKMLDGIQLHNESLETIDSFSHFKSDISYPAIPLSASEQSTPRSERVSLDSESARRLSAGVSHLLEQIKKEQEPFENKEVQKEKSDESSPSSATPTREDSIGEENNESVFDNQTPPSVEDSELQLYDNDTTQFEHEMEEQEEQRVLRESVVTPTPPKEEEATATDYNESISLLDPEDEQDEMRKFTNNDEFERIVEDEQQPSGVTDSNDSADDSGFLLDNKPAPPLKSIFDNVPATSSYSPGPGFRSDTPRLSPQADESVAGSMDMEEYCQKDFLNEMGPIMVKKAIEHQQSLRGLDWISAQSVWKPPSFEEINMDYYDHFDYFDSYSILIWGAVVDLINQKYLKFGRK</sequence>
<name>A0A1I7TF05_9PELO</name>
<feature type="compositionally biased region" description="Polar residues" evidence="1">
    <location>
        <begin position="254"/>
        <end position="264"/>
    </location>
</feature>
<dbReference type="Proteomes" id="UP000095282">
    <property type="component" value="Unplaced"/>
</dbReference>
<accession>A0A1I7TF05</accession>